<dbReference type="RefSeq" id="WP_038698699.1">
    <property type="nucleotide sequence ID" value="NZ_CP009286.1"/>
</dbReference>
<accession>A0A089LXB4</accession>
<evidence type="ECO:0000313" key="2">
    <source>
        <dbReference type="EMBL" id="AIQ65547.1"/>
    </source>
</evidence>
<sequence length="117" mass="12901">MEDAEVELDIRDLIDIRRPDEIIEADFLIEVPDTETAAITRKEDVSAGDKAPGTGSADISIKSVNDTSYRPAHLAYSGMGSKDVSAVPSPLFWSFPAGRGAKQPWRTRLWEHRSSQS</sequence>
<dbReference type="STRING" id="169760.PSTEL_23015"/>
<feature type="region of interest" description="Disordered" evidence="1">
    <location>
        <begin position="96"/>
        <end position="117"/>
    </location>
</feature>
<feature type="region of interest" description="Disordered" evidence="1">
    <location>
        <begin position="43"/>
        <end position="62"/>
    </location>
</feature>
<proteinExistence type="predicted"/>
<dbReference type="HOGENOM" id="CLU_2082539_0_0_9"/>
<dbReference type="Proteomes" id="UP000029507">
    <property type="component" value="Chromosome"/>
</dbReference>
<reference evidence="2 3" key="1">
    <citation type="submission" date="2014-08" db="EMBL/GenBank/DDBJ databases">
        <title>Comparative genomics of the Paenibacillus odorifer group.</title>
        <authorList>
            <person name="den Bakker H.C."/>
            <person name="Tsai Y.-C."/>
            <person name="Martin N."/>
            <person name="Korlach J."/>
            <person name="Wiedmann M."/>
        </authorList>
    </citation>
    <scope>NUCLEOTIDE SEQUENCE [LARGE SCALE GENOMIC DNA]</scope>
    <source>
        <strain evidence="2 3">DSM 14472</strain>
    </source>
</reference>
<gene>
    <name evidence="2" type="ORF">PSTEL_23015</name>
</gene>
<feature type="compositionally biased region" description="Basic and acidic residues" evidence="1">
    <location>
        <begin position="108"/>
        <end position="117"/>
    </location>
</feature>
<dbReference type="OrthoDB" id="2622553at2"/>
<organism evidence="2 3">
    <name type="scientific">Paenibacillus stellifer</name>
    <dbReference type="NCBI Taxonomy" id="169760"/>
    <lineage>
        <taxon>Bacteria</taxon>
        <taxon>Bacillati</taxon>
        <taxon>Bacillota</taxon>
        <taxon>Bacilli</taxon>
        <taxon>Bacillales</taxon>
        <taxon>Paenibacillaceae</taxon>
        <taxon>Paenibacillus</taxon>
    </lineage>
</organism>
<dbReference type="KEGG" id="pste:PSTEL_23015"/>
<dbReference type="AlphaFoldDB" id="A0A089LXB4"/>
<evidence type="ECO:0000313" key="3">
    <source>
        <dbReference type="Proteomes" id="UP000029507"/>
    </source>
</evidence>
<protein>
    <submittedName>
        <fullName evidence="2">Uncharacterized protein</fullName>
    </submittedName>
</protein>
<name>A0A089LXB4_9BACL</name>
<keyword evidence="3" id="KW-1185">Reference proteome</keyword>
<evidence type="ECO:0000256" key="1">
    <source>
        <dbReference type="SAM" id="MobiDB-lite"/>
    </source>
</evidence>
<dbReference type="EMBL" id="CP009286">
    <property type="protein sequence ID" value="AIQ65547.1"/>
    <property type="molecule type" value="Genomic_DNA"/>
</dbReference>